<dbReference type="PROSITE" id="PS50965">
    <property type="entry name" value="NERD"/>
    <property type="match status" value="1"/>
</dbReference>
<dbReference type="AlphaFoldDB" id="I8UHC6"/>
<dbReference type="eggNOG" id="ENOG5031K0D">
    <property type="taxonomic scope" value="Bacteria"/>
</dbReference>
<organism evidence="2 3">
    <name type="scientific">Fictibacillus macauensis ZFHKF-1</name>
    <dbReference type="NCBI Taxonomy" id="1196324"/>
    <lineage>
        <taxon>Bacteria</taxon>
        <taxon>Bacillati</taxon>
        <taxon>Bacillota</taxon>
        <taxon>Bacilli</taxon>
        <taxon>Bacillales</taxon>
        <taxon>Fictibacillaceae</taxon>
        <taxon>Fictibacillus</taxon>
    </lineage>
</organism>
<accession>I8UHC6</accession>
<gene>
    <name evidence="2" type="ORF">A374_06501</name>
</gene>
<name>I8UHC6_9BACL</name>
<dbReference type="STRING" id="1196324.A374_06501"/>
<evidence type="ECO:0000259" key="1">
    <source>
        <dbReference type="PROSITE" id="PS50965"/>
    </source>
</evidence>
<dbReference type="PATRIC" id="fig|1196324.3.peg.1324"/>
<sequence>MIYKKRSQSVLMKKLEVLVARLPLNHDRRQEIEAYLARHTAGYQGEVTTDYYFQFLNERSYILLHDIRLPFKDTYFQMDTLILTATFILIIEVKNIAGSLTFDHEHNQVIRTCGLKEDVFHDPVLQVERQKRQLHDWLEKMKFPTPPIHTLVVLSREKMIIKNDFKQRLSKKVIRAALLPTKIEELMKKETQPFCTESDLKKLARKFVKEHVPYCPDVLRMFTIAPHEILPGVSCLACSAKPMIRLHARWQCTACGIKSHTAHSKALYEYTLLFGKWIDNKSARNFLKIESRDATRRILQKYSQTQKGSGNFIEYELSHLES</sequence>
<dbReference type="EMBL" id="AKKV01000022">
    <property type="protein sequence ID" value="EIT86228.1"/>
    <property type="molecule type" value="Genomic_DNA"/>
</dbReference>
<comment type="caution">
    <text evidence="2">The sequence shown here is derived from an EMBL/GenBank/DDBJ whole genome shotgun (WGS) entry which is preliminary data.</text>
</comment>
<dbReference type="Proteomes" id="UP000004080">
    <property type="component" value="Unassembled WGS sequence"/>
</dbReference>
<dbReference type="RefSeq" id="WP_007201397.1">
    <property type="nucleotide sequence ID" value="NZ_AKKV01000022.1"/>
</dbReference>
<protein>
    <submittedName>
        <fullName evidence="2">Nerd domain-containing protein</fullName>
    </submittedName>
</protein>
<reference evidence="2 3" key="1">
    <citation type="journal article" date="2012" name="J. Bacteriol.">
        <title>Genome of Bacillus macauensis ZFHKF-1, a Long-Chain-Forming Bacterium.</title>
        <authorList>
            <person name="Cai L."/>
            <person name="Zhang T."/>
        </authorList>
    </citation>
    <scope>NUCLEOTIDE SEQUENCE [LARGE SCALE GENOMIC DNA]</scope>
    <source>
        <strain evidence="2 3">ZFHKF-1</strain>
    </source>
</reference>
<feature type="domain" description="NERD" evidence="1">
    <location>
        <begin position="41"/>
        <end position="157"/>
    </location>
</feature>
<dbReference type="InterPro" id="IPR011528">
    <property type="entry name" value="NERD"/>
</dbReference>
<dbReference type="OrthoDB" id="569879at2"/>
<evidence type="ECO:0000313" key="3">
    <source>
        <dbReference type="Proteomes" id="UP000004080"/>
    </source>
</evidence>
<evidence type="ECO:0000313" key="2">
    <source>
        <dbReference type="EMBL" id="EIT86228.1"/>
    </source>
</evidence>
<dbReference type="Pfam" id="PF08378">
    <property type="entry name" value="NERD"/>
    <property type="match status" value="1"/>
</dbReference>
<proteinExistence type="predicted"/>
<keyword evidence="3" id="KW-1185">Reference proteome</keyword>